<dbReference type="PANTHER" id="PTHR13199">
    <property type="entry name" value="GH03947P"/>
    <property type="match status" value="1"/>
</dbReference>
<dbReference type="SMART" id="SM01177">
    <property type="entry name" value="DUF4210"/>
    <property type="match status" value="1"/>
</dbReference>
<evidence type="ECO:0000256" key="5">
    <source>
        <dbReference type="ARBA" id="ARBA00040291"/>
    </source>
</evidence>
<reference evidence="8 9" key="1">
    <citation type="journal article" date="2018" name="Nat. Ecol. Evol.">
        <title>Shark genomes provide insights into elasmobranch evolution and the origin of vertebrates.</title>
        <authorList>
            <person name="Hara Y"/>
            <person name="Yamaguchi K"/>
            <person name="Onimaru K"/>
            <person name="Kadota M"/>
            <person name="Koyanagi M"/>
            <person name="Keeley SD"/>
            <person name="Tatsumi K"/>
            <person name="Tanaka K"/>
            <person name="Motone F"/>
            <person name="Kageyama Y"/>
            <person name="Nozu R"/>
            <person name="Adachi N"/>
            <person name="Nishimura O"/>
            <person name="Nakagawa R"/>
            <person name="Tanegashima C"/>
            <person name="Kiyatake I"/>
            <person name="Matsumoto R"/>
            <person name="Murakumo K"/>
            <person name="Nishida K"/>
            <person name="Terakita A"/>
            <person name="Kuratani S"/>
            <person name="Sato K"/>
            <person name="Hyodo S Kuraku.S."/>
        </authorList>
    </citation>
    <scope>NUCLEOTIDE SEQUENCE [LARGE SCALE GENOMIC DNA]</scope>
</reference>
<dbReference type="GO" id="GO:0005634">
    <property type="term" value="C:nucleus"/>
    <property type="evidence" value="ECO:0007669"/>
    <property type="project" value="UniProtKB-SubCell"/>
</dbReference>
<dbReference type="Proteomes" id="UP000287033">
    <property type="component" value="Unassembled WGS sequence"/>
</dbReference>
<keyword evidence="9" id="KW-1185">Reference proteome</keyword>
<sequence length="300" mass="33527">MRHMHLETSQKEQSKDVPRHAAGHAGGSFQVSCRSTDAKAAPFWNHLLPSSRDASKTSSDCINTGRRLNNGLRLKSRQLRSAFPGESSKLSRSSTLPSISRSLLGNFEESLLKGRFAPSGRIEGFTAELGASGSYCPQHVTLPVDVSYYNVSEHSAPSPFLGIVNLESLGKKGYNVPKTGTIQVTLFNPNKTVVKMFLVTYDFSDMPPNHITLLRHRIFLVPVEENEGTHENMENSEVKKKVLCYLIHLRFQSSKSGKIYLHSDIRLLFSRKSSEVDSGIPYELKSFTEMPRNPKYSPRV</sequence>
<evidence type="ECO:0000256" key="6">
    <source>
        <dbReference type="SAM" id="MobiDB-lite"/>
    </source>
</evidence>
<dbReference type="Pfam" id="PF13915">
    <property type="entry name" value="DUF4210"/>
    <property type="match status" value="1"/>
</dbReference>
<dbReference type="InterPro" id="IPR051506">
    <property type="entry name" value="ATOS_Transcription_Regulators"/>
</dbReference>
<dbReference type="OrthoDB" id="8625101at2759"/>
<feature type="region of interest" description="Disordered" evidence="6">
    <location>
        <begin position="1"/>
        <end position="29"/>
    </location>
</feature>
<evidence type="ECO:0000256" key="4">
    <source>
        <dbReference type="ARBA" id="ARBA00034497"/>
    </source>
</evidence>
<evidence type="ECO:0000256" key="2">
    <source>
        <dbReference type="ARBA" id="ARBA00022553"/>
    </source>
</evidence>
<keyword evidence="3" id="KW-0539">Nucleus</keyword>
<feature type="compositionally biased region" description="Basic and acidic residues" evidence="6">
    <location>
        <begin position="1"/>
        <end position="19"/>
    </location>
</feature>
<gene>
    <name evidence="8" type="ORF">chiPu_0009130</name>
</gene>
<dbReference type="AlphaFoldDB" id="A0A401SJU4"/>
<dbReference type="EMBL" id="BEZZ01000317">
    <property type="protein sequence ID" value="GCC30676.1"/>
    <property type="molecule type" value="Genomic_DNA"/>
</dbReference>
<name>A0A401SJU4_CHIPU</name>
<proteinExistence type="inferred from homology"/>
<feature type="domain" description="Atos-like conserved" evidence="7">
    <location>
        <begin position="103"/>
        <end position="161"/>
    </location>
</feature>
<evidence type="ECO:0000259" key="7">
    <source>
        <dbReference type="SMART" id="SM01177"/>
    </source>
</evidence>
<evidence type="ECO:0000313" key="8">
    <source>
        <dbReference type="EMBL" id="GCC30676.1"/>
    </source>
</evidence>
<dbReference type="InterPro" id="IPR025261">
    <property type="entry name" value="Atos-like_cons_dom"/>
</dbReference>
<dbReference type="OMA" id="NDGCTHE"/>
<comment type="subcellular location">
    <subcellularLocation>
        <location evidence="1">Nucleus</location>
    </subcellularLocation>
</comment>
<organism evidence="8 9">
    <name type="scientific">Chiloscyllium punctatum</name>
    <name type="common">Brownbanded bambooshark</name>
    <name type="synonym">Hemiscyllium punctatum</name>
    <dbReference type="NCBI Taxonomy" id="137246"/>
    <lineage>
        <taxon>Eukaryota</taxon>
        <taxon>Metazoa</taxon>
        <taxon>Chordata</taxon>
        <taxon>Craniata</taxon>
        <taxon>Vertebrata</taxon>
        <taxon>Chondrichthyes</taxon>
        <taxon>Elasmobranchii</taxon>
        <taxon>Galeomorphii</taxon>
        <taxon>Galeoidea</taxon>
        <taxon>Orectolobiformes</taxon>
        <taxon>Hemiscylliidae</taxon>
        <taxon>Chiloscyllium</taxon>
    </lineage>
</organism>
<comment type="caution">
    <text evidence="8">The sequence shown here is derived from an EMBL/GenBank/DDBJ whole genome shotgun (WGS) entry which is preliminary data.</text>
</comment>
<keyword evidence="2" id="KW-0597">Phosphoprotein</keyword>
<dbReference type="STRING" id="137246.A0A401SJU4"/>
<evidence type="ECO:0000256" key="3">
    <source>
        <dbReference type="ARBA" id="ARBA00023242"/>
    </source>
</evidence>
<comment type="similarity">
    <text evidence="4">Belongs to the ATOS family.</text>
</comment>
<dbReference type="PANTHER" id="PTHR13199:SF12">
    <property type="entry name" value="ATOS HOMOLOG PROTEIN B"/>
    <property type="match status" value="1"/>
</dbReference>
<protein>
    <recommendedName>
        <fullName evidence="5">Atos homolog protein B</fullName>
    </recommendedName>
</protein>
<evidence type="ECO:0000313" key="9">
    <source>
        <dbReference type="Proteomes" id="UP000287033"/>
    </source>
</evidence>
<dbReference type="Pfam" id="PF13889">
    <property type="entry name" value="Chromosome_seg"/>
    <property type="match status" value="1"/>
</dbReference>
<accession>A0A401SJU4</accession>
<evidence type="ECO:0000256" key="1">
    <source>
        <dbReference type="ARBA" id="ARBA00004123"/>
    </source>
</evidence>
<dbReference type="InterPro" id="IPR033473">
    <property type="entry name" value="Atos-like_C"/>
</dbReference>